<dbReference type="InterPro" id="IPR016181">
    <property type="entry name" value="Acyl_CoA_acyltransferase"/>
</dbReference>
<feature type="compositionally biased region" description="Basic and acidic residues" evidence="1">
    <location>
        <begin position="1"/>
        <end position="20"/>
    </location>
</feature>
<evidence type="ECO:0000313" key="3">
    <source>
        <dbReference type="Proteomes" id="UP001521116"/>
    </source>
</evidence>
<feature type="region of interest" description="Disordered" evidence="1">
    <location>
        <begin position="1"/>
        <end position="121"/>
    </location>
</feature>
<dbReference type="Proteomes" id="UP001521116">
    <property type="component" value="Unassembled WGS sequence"/>
</dbReference>
<name>A0ABR3TE43_9PEZI</name>
<reference evidence="2 3" key="1">
    <citation type="submission" date="2024-02" db="EMBL/GenBank/DDBJ databases">
        <title>De novo assembly and annotation of 12 fungi associated with fruit tree decline syndrome in Ontario, Canada.</title>
        <authorList>
            <person name="Sulman M."/>
            <person name="Ellouze W."/>
            <person name="Ilyukhin E."/>
        </authorList>
    </citation>
    <scope>NUCLEOTIDE SEQUENCE [LARGE SCALE GENOMIC DNA]</scope>
    <source>
        <strain evidence="2 3">M1-105</strain>
    </source>
</reference>
<protein>
    <recommendedName>
        <fullName evidence="4">Acyl-CoA N-acyltransferase</fullName>
    </recommendedName>
</protein>
<evidence type="ECO:0000256" key="1">
    <source>
        <dbReference type="SAM" id="MobiDB-lite"/>
    </source>
</evidence>
<gene>
    <name evidence="2" type="ORF">SLS56_000378</name>
</gene>
<evidence type="ECO:0000313" key="2">
    <source>
        <dbReference type="EMBL" id="KAL1637823.1"/>
    </source>
</evidence>
<feature type="compositionally biased region" description="Polar residues" evidence="1">
    <location>
        <begin position="103"/>
        <end position="113"/>
    </location>
</feature>
<feature type="compositionally biased region" description="Basic and acidic residues" evidence="1">
    <location>
        <begin position="75"/>
        <end position="88"/>
    </location>
</feature>
<feature type="compositionally biased region" description="Polar residues" evidence="1">
    <location>
        <begin position="32"/>
        <end position="41"/>
    </location>
</feature>
<accession>A0ABR3TE43</accession>
<dbReference type="SUPFAM" id="SSF55729">
    <property type="entry name" value="Acyl-CoA N-acyltransferases (Nat)"/>
    <property type="match status" value="1"/>
</dbReference>
<sequence length="526" mass="58732">MAGATRDKWAHQDHAEREEGVTLNGGVALNIATEQTPQNNGHAPGWGEDHPTTGPRAMGNDRGPRKQNLSQGKPRRQDKWVTNKEIRQRAMQNGKEPEGAWGSNASDGGFQSNPDDDPNHDIKKLVDWEGKWLPGPTDWESRRSYHHRNFNEEMMRFVNDSIDKEAAVDIYNEPTFLDHANGEVTPRVWASLSVEGTSLQEWWNNHVGSSLADLGSKAWWRSYSSLESSLLVPHEVPVAKIDTEDEEGKILYLHDLGSGHASDKLMERRNKRKAAKERRNAEQRQYDVAAVTSAEPIKPEELSILKPTVSLYIRPALAADAHQIAGIYNHYIRHSIRSPEIDPLSAQSLSHRIADETSNAMPWLVACKKGKKNGRGYTNGTDATILGFACASDYLSRRSAFGFAAEAEVYVHHNYLRQKIGSCLMDRLLYVLDPFYSLMDGYQFIGTGPFAEHGGIRVIGSAIIHVSFDKSDSNDIKAITSFLGKFRFKKEGELANIGVKQEKNVSLAIFRYRTGSTIDPKSALVA</sequence>
<dbReference type="Gene3D" id="3.40.630.30">
    <property type="match status" value="1"/>
</dbReference>
<dbReference type="EMBL" id="JAJVDC020000002">
    <property type="protein sequence ID" value="KAL1637823.1"/>
    <property type="molecule type" value="Genomic_DNA"/>
</dbReference>
<organism evidence="2 3">
    <name type="scientific">Neofusicoccum ribis</name>
    <dbReference type="NCBI Taxonomy" id="45134"/>
    <lineage>
        <taxon>Eukaryota</taxon>
        <taxon>Fungi</taxon>
        <taxon>Dikarya</taxon>
        <taxon>Ascomycota</taxon>
        <taxon>Pezizomycotina</taxon>
        <taxon>Dothideomycetes</taxon>
        <taxon>Dothideomycetes incertae sedis</taxon>
        <taxon>Botryosphaeriales</taxon>
        <taxon>Botryosphaeriaceae</taxon>
        <taxon>Neofusicoccum</taxon>
    </lineage>
</organism>
<keyword evidence="3" id="KW-1185">Reference proteome</keyword>
<proteinExistence type="predicted"/>
<evidence type="ECO:0008006" key="4">
    <source>
        <dbReference type="Google" id="ProtNLM"/>
    </source>
</evidence>
<comment type="caution">
    <text evidence="2">The sequence shown here is derived from an EMBL/GenBank/DDBJ whole genome shotgun (WGS) entry which is preliminary data.</text>
</comment>